<gene>
    <name evidence="1" type="ORF">Vadar_028100</name>
</gene>
<reference evidence="1 2" key="1">
    <citation type="journal article" date="2021" name="Hortic Res">
        <title>High-quality reference genome and annotation aids understanding of berry development for evergreen blueberry (Vaccinium darrowii).</title>
        <authorList>
            <person name="Yu J."/>
            <person name="Hulse-Kemp A.M."/>
            <person name="Babiker E."/>
            <person name="Staton M."/>
        </authorList>
    </citation>
    <scope>NUCLEOTIDE SEQUENCE [LARGE SCALE GENOMIC DNA]</scope>
    <source>
        <strain evidence="2">cv. NJ 8807/NJ 8810</strain>
        <tissue evidence="1">Young leaf</tissue>
    </source>
</reference>
<dbReference type="EMBL" id="CM037158">
    <property type="protein sequence ID" value="KAH7852698.1"/>
    <property type="molecule type" value="Genomic_DNA"/>
</dbReference>
<comment type="caution">
    <text evidence="1">The sequence shown here is derived from an EMBL/GenBank/DDBJ whole genome shotgun (WGS) entry which is preliminary data.</text>
</comment>
<name>A0ACB7YH18_9ERIC</name>
<evidence type="ECO:0000313" key="2">
    <source>
        <dbReference type="Proteomes" id="UP000828048"/>
    </source>
</evidence>
<sequence>MCELSNQVPTGELDSTAPNDVFSQVMGKEKSGSLRMYGLGVCPSDVWGDVPSSGTSYRKSMEWKMELDKTNKKLDELYTLLSQSRANGVNPSNILVTSPSQHQHVASSPSNSQRGCVKAGDYVYFKSLSNLTEVVGKWRIASMDASTRVGGQKLGANWCEIHVELPIIWDEHLMRPYAGLKTVGDAIGTTIAWPISLVEKDYEGCFAE</sequence>
<proteinExistence type="predicted"/>
<dbReference type="Proteomes" id="UP000828048">
    <property type="component" value="Chromosome 8"/>
</dbReference>
<evidence type="ECO:0000313" key="1">
    <source>
        <dbReference type="EMBL" id="KAH7852698.1"/>
    </source>
</evidence>
<organism evidence="1 2">
    <name type="scientific">Vaccinium darrowii</name>
    <dbReference type="NCBI Taxonomy" id="229202"/>
    <lineage>
        <taxon>Eukaryota</taxon>
        <taxon>Viridiplantae</taxon>
        <taxon>Streptophyta</taxon>
        <taxon>Embryophyta</taxon>
        <taxon>Tracheophyta</taxon>
        <taxon>Spermatophyta</taxon>
        <taxon>Magnoliopsida</taxon>
        <taxon>eudicotyledons</taxon>
        <taxon>Gunneridae</taxon>
        <taxon>Pentapetalae</taxon>
        <taxon>asterids</taxon>
        <taxon>Ericales</taxon>
        <taxon>Ericaceae</taxon>
        <taxon>Vaccinioideae</taxon>
        <taxon>Vaccinieae</taxon>
        <taxon>Vaccinium</taxon>
    </lineage>
</organism>
<accession>A0ACB7YH18</accession>
<keyword evidence="2" id="KW-1185">Reference proteome</keyword>
<protein>
    <submittedName>
        <fullName evidence="1">Uncharacterized protein</fullName>
    </submittedName>
</protein>